<evidence type="ECO:0000256" key="5">
    <source>
        <dbReference type="ARBA" id="ARBA00022989"/>
    </source>
</evidence>
<evidence type="ECO:0000256" key="3">
    <source>
        <dbReference type="ARBA" id="ARBA00022475"/>
    </source>
</evidence>
<feature type="transmembrane region" description="Helical" evidence="7">
    <location>
        <begin position="186"/>
        <end position="205"/>
    </location>
</feature>
<feature type="transmembrane region" description="Helical" evidence="7">
    <location>
        <begin position="129"/>
        <end position="147"/>
    </location>
</feature>
<feature type="transmembrane region" description="Helical" evidence="7">
    <location>
        <begin position="217"/>
        <end position="237"/>
    </location>
</feature>
<protein>
    <submittedName>
        <fullName evidence="9">Carbon starvation protein csta</fullName>
    </submittedName>
</protein>
<comment type="subcellular location">
    <subcellularLocation>
        <location evidence="1">Cell membrane</location>
        <topology evidence="1">Multi-pass membrane protein</topology>
    </subcellularLocation>
</comment>
<keyword evidence="4 7" id="KW-0812">Transmembrane</keyword>
<sequence length="561" mass="60817">MNLIVLIIISAIILITAYYTYGKYVSKKLGVDNSNITPSNTLEDGIDYVPTKSPIVLGHHFASIAGAGPIIGPVIAVAFGWIPAVIWIIIGGVFFGAVHDMASMLASLRHKGKSIGYVIEKQIGAKGKVLFLIFSFSTLILIVGVFADIIAKTFINNPSVASSSILFIILAVVFGVVNKALKNSKYAFVITSIIGVVLMYFFVYLGKFIPINIGYNLWVIILLGYAFIASVTPVTLLLQPRDYLTSYLLYGLIIAAVIGIFIANPEVKMDNDIVFKSPDLGYIFPVLFVTVACGAISGFHSLVASGTTSKQLNKESDAKIVGYGGMLIETFLAILSVIAVMVISREEYVSQLLNHGPVSLFADGLGKIIAAIGISKQMATSFVALTVSAFALTTLDTCTRLARFTFQEYFDDKEHSTIKKVGANRYIATTVVILSSIVLLSTGEFDVLWPIFGSANQLLAALALLAIAVWLIKKRINASFVLIPMYVMFAVALSSLCLFAITNYQNGTYILAILAGALFLLAIVLLWLAKNSLKREQLHQDFNIPGKNEDLGMIKSKNKNL</sequence>
<dbReference type="PANTHER" id="PTHR30252">
    <property type="entry name" value="INNER MEMBRANE PEPTIDE TRANSPORTER"/>
    <property type="match status" value="1"/>
</dbReference>
<dbReference type="InterPro" id="IPR051605">
    <property type="entry name" value="CstA"/>
</dbReference>
<feature type="transmembrane region" description="Helical" evidence="7">
    <location>
        <begin position="320"/>
        <end position="343"/>
    </location>
</feature>
<evidence type="ECO:0000256" key="7">
    <source>
        <dbReference type="SAM" id="Phobius"/>
    </source>
</evidence>
<feature type="transmembrane region" description="Helical" evidence="7">
    <location>
        <begin position="479"/>
        <end position="501"/>
    </location>
</feature>
<feature type="domain" description="CstA N-terminal" evidence="8">
    <location>
        <begin position="353"/>
        <end position="494"/>
    </location>
</feature>
<dbReference type="InterPro" id="IPR003706">
    <property type="entry name" value="CstA_N"/>
</dbReference>
<comment type="caution">
    <text evidence="9">The sequence shown here is derived from an EMBL/GenBank/DDBJ whole genome shotgun (WGS) entry which is preliminary data.</text>
</comment>
<dbReference type="EMBL" id="ARYN01000005">
    <property type="protein sequence ID" value="ORL46158.1"/>
    <property type="molecule type" value="Genomic_DNA"/>
</dbReference>
<dbReference type="Proteomes" id="UP000192746">
    <property type="component" value="Unassembled WGS sequence"/>
</dbReference>
<dbReference type="OrthoDB" id="9761224at2"/>
<evidence type="ECO:0000256" key="4">
    <source>
        <dbReference type="ARBA" id="ARBA00022692"/>
    </source>
</evidence>
<gene>
    <name evidence="9" type="ORF">IIF7_06291</name>
</gene>
<dbReference type="GO" id="GO:0005886">
    <property type="term" value="C:plasma membrane"/>
    <property type="evidence" value="ECO:0007669"/>
    <property type="project" value="UniProtKB-SubCell"/>
</dbReference>
<name>A0A1Y1T544_9FLAO</name>
<keyword evidence="10" id="KW-1185">Reference proteome</keyword>
<feature type="transmembrane region" description="Helical" evidence="7">
    <location>
        <begin position="85"/>
        <end position="108"/>
    </location>
</feature>
<feature type="transmembrane region" description="Helical" evidence="7">
    <location>
        <begin position="244"/>
        <end position="262"/>
    </location>
</feature>
<keyword evidence="5 7" id="KW-1133">Transmembrane helix</keyword>
<feature type="transmembrane region" description="Helical" evidence="7">
    <location>
        <begin position="61"/>
        <end position="79"/>
    </location>
</feature>
<keyword evidence="3" id="KW-1003">Cell membrane</keyword>
<reference evidence="9 10" key="1">
    <citation type="submission" date="2013-04" db="EMBL/GenBank/DDBJ databases">
        <title>Zunongwangia sp. 22II14-10F7 Genome Sequencing.</title>
        <authorList>
            <person name="Lai Q."/>
            <person name="Shao Z."/>
        </authorList>
    </citation>
    <scope>NUCLEOTIDE SEQUENCE [LARGE SCALE GENOMIC DNA]</scope>
    <source>
        <strain evidence="9 10">22II14-10F7</strain>
    </source>
</reference>
<comment type="similarity">
    <text evidence="2">Belongs to the peptide transporter carbon starvation (CstA) (TC 2.A.114) family.</text>
</comment>
<feature type="transmembrane region" description="Helical" evidence="7">
    <location>
        <begin position="423"/>
        <end position="441"/>
    </location>
</feature>
<feature type="transmembrane region" description="Helical" evidence="7">
    <location>
        <begin position="6"/>
        <end position="22"/>
    </location>
</feature>
<evidence type="ECO:0000313" key="9">
    <source>
        <dbReference type="EMBL" id="ORL46158.1"/>
    </source>
</evidence>
<feature type="transmembrane region" description="Helical" evidence="7">
    <location>
        <begin position="447"/>
        <end position="472"/>
    </location>
</feature>
<dbReference type="RefSeq" id="WP_084840838.1">
    <property type="nucleotide sequence ID" value="NZ_ARYN01000005.1"/>
</dbReference>
<evidence type="ECO:0000259" key="8">
    <source>
        <dbReference type="Pfam" id="PF02554"/>
    </source>
</evidence>
<dbReference type="Pfam" id="PF02554">
    <property type="entry name" value="CstA"/>
    <property type="match status" value="2"/>
</dbReference>
<feature type="transmembrane region" description="Helical" evidence="7">
    <location>
        <begin position="159"/>
        <end position="177"/>
    </location>
</feature>
<organism evidence="9 10">
    <name type="scientific">Zunongwangia atlantica 22II14-10F7</name>
    <dbReference type="NCBI Taxonomy" id="1185767"/>
    <lineage>
        <taxon>Bacteria</taxon>
        <taxon>Pseudomonadati</taxon>
        <taxon>Bacteroidota</taxon>
        <taxon>Flavobacteriia</taxon>
        <taxon>Flavobacteriales</taxon>
        <taxon>Flavobacteriaceae</taxon>
        <taxon>Zunongwangia</taxon>
    </lineage>
</organism>
<dbReference type="STRING" id="1185767.IIF7_06291"/>
<dbReference type="AlphaFoldDB" id="A0A1Y1T544"/>
<evidence type="ECO:0000256" key="6">
    <source>
        <dbReference type="ARBA" id="ARBA00023136"/>
    </source>
</evidence>
<evidence type="ECO:0000256" key="1">
    <source>
        <dbReference type="ARBA" id="ARBA00004651"/>
    </source>
</evidence>
<proteinExistence type="inferred from homology"/>
<feature type="domain" description="CstA N-terminal" evidence="8">
    <location>
        <begin position="4"/>
        <end position="349"/>
    </location>
</feature>
<keyword evidence="6 7" id="KW-0472">Membrane</keyword>
<dbReference type="GO" id="GO:0009267">
    <property type="term" value="P:cellular response to starvation"/>
    <property type="evidence" value="ECO:0007669"/>
    <property type="project" value="InterPro"/>
</dbReference>
<dbReference type="PANTHER" id="PTHR30252:SF0">
    <property type="entry name" value="PEPTIDE TRANSPORTER CSTA"/>
    <property type="match status" value="1"/>
</dbReference>
<evidence type="ECO:0000256" key="2">
    <source>
        <dbReference type="ARBA" id="ARBA00007755"/>
    </source>
</evidence>
<feature type="transmembrane region" description="Helical" evidence="7">
    <location>
        <begin position="507"/>
        <end position="529"/>
    </location>
</feature>
<evidence type="ECO:0000313" key="10">
    <source>
        <dbReference type="Proteomes" id="UP000192746"/>
    </source>
</evidence>
<feature type="transmembrane region" description="Helical" evidence="7">
    <location>
        <begin position="282"/>
        <end position="299"/>
    </location>
</feature>
<accession>A0A1Y1T544</accession>